<proteinExistence type="predicted"/>
<protein>
    <submittedName>
        <fullName evidence="1">Uncharacterized protein</fullName>
    </submittedName>
</protein>
<accession>X0SUH4</accession>
<feature type="non-terminal residue" evidence="1">
    <location>
        <position position="1"/>
    </location>
</feature>
<organism evidence="1">
    <name type="scientific">marine sediment metagenome</name>
    <dbReference type="NCBI Taxonomy" id="412755"/>
    <lineage>
        <taxon>unclassified sequences</taxon>
        <taxon>metagenomes</taxon>
        <taxon>ecological metagenomes</taxon>
    </lineage>
</organism>
<comment type="caution">
    <text evidence="1">The sequence shown here is derived from an EMBL/GenBank/DDBJ whole genome shotgun (WGS) entry which is preliminary data.</text>
</comment>
<reference evidence="1" key="1">
    <citation type="journal article" date="2014" name="Front. Microbiol.">
        <title>High frequency of phylogenetically diverse reductive dehalogenase-homologous genes in deep subseafloor sedimentary metagenomes.</title>
        <authorList>
            <person name="Kawai M."/>
            <person name="Futagami T."/>
            <person name="Toyoda A."/>
            <person name="Takaki Y."/>
            <person name="Nishi S."/>
            <person name="Hori S."/>
            <person name="Arai W."/>
            <person name="Tsubouchi T."/>
            <person name="Morono Y."/>
            <person name="Uchiyama I."/>
            <person name="Ito T."/>
            <person name="Fujiyama A."/>
            <person name="Inagaki F."/>
            <person name="Takami H."/>
        </authorList>
    </citation>
    <scope>NUCLEOTIDE SEQUENCE</scope>
    <source>
        <strain evidence="1">Expedition CK06-06</strain>
    </source>
</reference>
<dbReference type="EMBL" id="BARS01000583">
    <property type="protein sequence ID" value="GAF79567.1"/>
    <property type="molecule type" value="Genomic_DNA"/>
</dbReference>
<dbReference type="AlphaFoldDB" id="X0SUH4"/>
<name>X0SUH4_9ZZZZ</name>
<gene>
    <name evidence="1" type="ORF">S01H1_01367</name>
</gene>
<evidence type="ECO:0000313" key="1">
    <source>
        <dbReference type="EMBL" id="GAF79567.1"/>
    </source>
</evidence>
<sequence>TGFKPNADTVCAPPSYAYVHTPSYAYVHTPSYAYVHTPSYTPYLCPAGSRHRY</sequence>